<keyword evidence="4" id="KW-0223">Dioxygenase</keyword>
<dbReference type="InterPro" id="IPR006620">
    <property type="entry name" value="Pro_4_hyd_alph"/>
</dbReference>
<keyword evidence="3" id="KW-0847">Vitamin C</keyword>
<evidence type="ECO:0000256" key="6">
    <source>
        <dbReference type="ARBA" id="ARBA00023004"/>
    </source>
</evidence>
<evidence type="ECO:0000313" key="9">
    <source>
        <dbReference type="Proteomes" id="UP001204772"/>
    </source>
</evidence>
<evidence type="ECO:0000256" key="2">
    <source>
        <dbReference type="ARBA" id="ARBA00022723"/>
    </source>
</evidence>
<evidence type="ECO:0000256" key="4">
    <source>
        <dbReference type="ARBA" id="ARBA00022964"/>
    </source>
</evidence>
<organism evidence="8 9">
    <name type="scientific">Runella salmonicolor</name>
    <dbReference type="NCBI Taxonomy" id="2950278"/>
    <lineage>
        <taxon>Bacteria</taxon>
        <taxon>Pseudomonadati</taxon>
        <taxon>Bacteroidota</taxon>
        <taxon>Cytophagia</taxon>
        <taxon>Cytophagales</taxon>
        <taxon>Spirosomataceae</taxon>
        <taxon>Runella</taxon>
    </lineage>
</organism>
<comment type="caution">
    <text evidence="8">The sequence shown here is derived from an EMBL/GenBank/DDBJ whole genome shotgun (WGS) entry which is preliminary data.</text>
</comment>
<dbReference type="InterPro" id="IPR005123">
    <property type="entry name" value="Oxoglu/Fe-dep_dioxygenase_dom"/>
</dbReference>
<keyword evidence="5" id="KW-0560">Oxidoreductase</keyword>
<gene>
    <name evidence="8" type="ORF">NCI00_01170</name>
</gene>
<evidence type="ECO:0000256" key="3">
    <source>
        <dbReference type="ARBA" id="ARBA00022896"/>
    </source>
</evidence>
<proteinExistence type="predicted"/>
<dbReference type="RefSeq" id="WP_253524123.1">
    <property type="nucleotide sequence ID" value="NZ_JAMZEL010000001.1"/>
</dbReference>
<protein>
    <submittedName>
        <fullName evidence="8">2OG-Fe(II) oxygenase</fullName>
    </submittedName>
</protein>
<reference evidence="8 9" key="1">
    <citation type="submission" date="2022-06" db="EMBL/GenBank/DDBJ databases">
        <title>Runella sp. S5 genome sequencing.</title>
        <authorList>
            <person name="Park S."/>
        </authorList>
    </citation>
    <scope>NUCLEOTIDE SEQUENCE [LARGE SCALE GENOMIC DNA]</scope>
    <source>
        <strain evidence="8 9">S5</strain>
    </source>
</reference>
<keyword evidence="9" id="KW-1185">Reference proteome</keyword>
<feature type="domain" description="Fe2OG dioxygenase" evidence="7">
    <location>
        <begin position="122"/>
        <end position="235"/>
    </location>
</feature>
<dbReference type="InterPro" id="IPR018655">
    <property type="entry name" value="DUF2086"/>
</dbReference>
<evidence type="ECO:0000259" key="7">
    <source>
        <dbReference type="PROSITE" id="PS51471"/>
    </source>
</evidence>
<dbReference type="SMART" id="SM00702">
    <property type="entry name" value="P4Hc"/>
    <property type="match status" value="1"/>
</dbReference>
<keyword evidence="2" id="KW-0479">Metal-binding</keyword>
<comment type="cofactor">
    <cofactor evidence="1">
        <name>L-ascorbate</name>
        <dbReference type="ChEBI" id="CHEBI:38290"/>
    </cofactor>
</comment>
<dbReference type="EMBL" id="JAMZEL010000001">
    <property type="protein sequence ID" value="MCP1381009.1"/>
    <property type="molecule type" value="Genomic_DNA"/>
</dbReference>
<dbReference type="Pfam" id="PF09859">
    <property type="entry name" value="Oxygenase-NA"/>
    <property type="match status" value="1"/>
</dbReference>
<sequence>MMQPIIPFTNINWSEAIDSLNQKGFALFSDVVSPEVCHTFIEMYDTPEAYRSVIDMKRYNFGLGEYKYFSYPLPAVIDQLRSGLYPYLAPVANDWMHKLGIPVHYPETLSAFLELCHQKGQHRPTPLVLKYEEGDFNTLHQDLYGEVYFPFQAVLFLTEPEKDYKGGEFVMTEQRPRMQSKAIVLRPTQGQMLVFTTNFRPVLGTKGYYRTAMRHGVSEVLAGKRYNVGIIFHDAK</sequence>
<evidence type="ECO:0000256" key="1">
    <source>
        <dbReference type="ARBA" id="ARBA00001961"/>
    </source>
</evidence>
<dbReference type="PROSITE" id="PS51471">
    <property type="entry name" value="FE2OG_OXY"/>
    <property type="match status" value="1"/>
</dbReference>
<evidence type="ECO:0000313" key="8">
    <source>
        <dbReference type="EMBL" id="MCP1381009.1"/>
    </source>
</evidence>
<name>A0ABT1FH18_9BACT</name>
<evidence type="ECO:0000256" key="5">
    <source>
        <dbReference type="ARBA" id="ARBA00023002"/>
    </source>
</evidence>
<keyword evidence="6" id="KW-0408">Iron</keyword>
<dbReference type="Proteomes" id="UP001204772">
    <property type="component" value="Unassembled WGS sequence"/>
</dbReference>
<accession>A0ABT1FH18</accession>
<dbReference type="Gene3D" id="2.60.120.620">
    <property type="entry name" value="q2cbj1_9rhob like domain"/>
    <property type="match status" value="1"/>
</dbReference>